<dbReference type="RefSeq" id="WP_162367945.1">
    <property type="nucleotide sequence ID" value="NZ_WUBS01000017.1"/>
</dbReference>
<dbReference type="AlphaFoldDB" id="A0A845SRH7"/>
<protein>
    <submittedName>
        <fullName evidence="1">Uncharacterized protein</fullName>
    </submittedName>
</protein>
<comment type="caution">
    <text evidence="1">The sequence shown here is derived from an EMBL/GenBank/DDBJ whole genome shotgun (WGS) entry which is preliminary data.</text>
</comment>
<gene>
    <name evidence="1" type="ORF">GRH90_21130</name>
</gene>
<organism evidence="1 2">
    <name type="scientific">Acerihabitans arboris</name>
    <dbReference type="NCBI Taxonomy" id="2691583"/>
    <lineage>
        <taxon>Bacteria</taxon>
        <taxon>Pseudomonadati</taxon>
        <taxon>Pseudomonadota</taxon>
        <taxon>Gammaproteobacteria</taxon>
        <taxon>Enterobacterales</taxon>
        <taxon>Pectobacteriaceae</taxon>
        <taxon>Acerihabitans</taxon>
    </lineage>
</organism>
<evidence type="ECO:0000313" key="1">
    <source>
        <dbReference type="EMBL" id="NDL65238.1"/>
    </source>
</evidence>
<keyword evidence="2" id="KW-1185">Reference proteome</keyword>
<accession>A0A845SRH7</accession>
<proteinExistence type="predicted"/>
<dbReference type="Proteomes" id="UP000461443">
    <property type="component" value="Unassembled WGS sequence"/>
</dbReference>
<evidence type="ECO:0000313" key="2">
    <source>
        <dbReference type="Proteomes" id="UP000461443"/>
    </source>
</evidence>
<name>A0A845SRH7_9GAMM</name>
<reference evidence="1 2" key="1">
    <citation type="submission" date="2019-12" db="EMBL/GenBank/DDBJ databases">
        <authorList>
            <person name="Lee S.D."/>
        </authorList>
    </citation>
    <scope>NUCLEOTIDE SEQUENCE [LARGE SCALE GENOMIC DNA]</scope>
    <source>
        <strain evidence="1 2">SAP-6</strain>
    </source>
</reference>
<reference evidence="1 2" key="2">
    <citation type="submission" date="2020-02" db="EMBL/GenBank/DDBJ databases">
        <title>The new genus of Enterobacteriales.</title>
        <authorList>
            <person name="Kim I.S."/>
        </authorList>
    </citation>
    <scope>NUCLEOTIDE SEQUENCE [LARGE SCALE GENOMIC DNA]</scope>
    <source>
        <strain evidence="1 2">SAP-6</strain>
    </source>
</reference>
<sequence length="49" mass="5601">MPISAGTIKTADWDYRQPGKIYARLTLNPYRAWQNAAMADFLRKAQSVD</sequence>
<dbReference type="EMBL" id="WUBS01000017">
    <property type="protein sequence ID" value="NDL65238.1"/>
    <property type="molecule type" value="Genomic_DNA"/>
</dbReference>